<dbReference type="SUPFAM" id="SSF52343">
    <property type="entry name" value="Ferredoxin reductase-like, C-terminal NADP-linked domain"/>
    <property type="match status" value="1"/>
</dbReference>
<dbReference type="SUPFAM" id="SSF50475">
    <property type="entry name" value="FMN-binding split barrel"/>
    <property type="match status" value="1"/>
</dbReference>
<dbReference type="STRING" id="37992.A0A4Z0Z7F8"/>
<dbReference type="PANTHER" id="PTHR42815:SF2">
    <property type="entry name" value="FAD-BINDING, PUTATIVE (AFU_ORTHOLOGUE AFUA_6G07600)-RELATED"/>
    <property type="match status" value="1"/>
</dbReference>
<dbReference type="GO" id="GO:0016491">
    <property type="term" value="F:oxidoreductase activity"/>
    <property type="evidence" value="ECO:0007669"/>
    <property type="project" value="InterPro"/>
</dbReference>
<evidence type="ECO:0000313" key="3">
    <source>
        <dbReference type="Proteomes" id="UP000297716"/>
    </source>
</evidence>
<dbReference type="Proteomes" id="UP000297716">
    <property type="component" value="Unassembled WGS sequence"/>
</dbReference>
<dbReference type="PROSITE" id="PS51384">
    <property type="entry name" value="FAD_FR"/>
    <property type="match status" value="1"/>
</dbReference>
<evidence type="ECO:0000259" key="1">
    <source>
        <dbReference type="PROSITE" id="PS51384"/>
    </source>
</evidence>
<dbReference type="InterPro" id="IPR039261">
    <property type="entry name" value="FNR_nucleotide-bd"/>
</dbReference>
<evidence type="ECO:0000313" key="2">
    <source>
        <dbReference type="EMBL" id="TGJ88178.1"/>
    </source>
</evidence>
<accession>A0A4Z0Z7F8</accession>
<dbReference type="EMBL" id="SKBN01000005">
    <property type="protein sequence ID" value="TGJ88178.1"/>
    <property type="molecule type" value="Genomic_DNA"/>
</dbReference>
<dbReference type="OrthoDB" id="436496at2759"/>
<name>A0A4Z0Z7F8_9PEZI</name>
<sequence length="693" mass="74942">MATLTALHSQWHSGEQAVQRMLGVPGRDNPTVHGLKQAHAYRVTVSPLVAFGTVDEHGRPWVTVWGGEAGFCRPIAENVLGVKGVADARFDPVVQALFAVPSAGKLDAKDGKTAQPERQIIDDEVIKPEGRKVMAGLSIDLETRDRLKLAGHFIAGAATKTTPGVTNLQMAFAVEEALGNCPKYLNKKHIVPHVPTPELVRDAGSSVNGLPLPHEAVELISKADLFFIASKHGNGTMDVNHRGGAPGFLRVFRNQKSNASNDGADDGGLVLIYPEFSGNRLYQTLGNLREDPVAGLVIPDFDTSDVLYLTGRTTILVAERAAAYMPRAKLAVRIDVTEARFVRGGLPFRGSVIDHSPYNPPVRPLAAEKSNEDEVDGAANAIAMATLLTRQVISLTISRYVFKLTPTKKGREEKKGSRNGLDAWYPGQHVTFDFSSELDHGYSHMRDDDPQSLNDDFVRTFTVSAPLNPKELAEVGNVTDGNSTVSATSELRVLRDDAEPELEIVVRRHGSATALLANWHLRVPLEIPILGFGGVEEFRMPVSSVEDETNGKESVFVGGGVGITPLLAQAVGVLGTDNGKGKGKGKGKLRVLWSLRAEDLPLAVDAFTKTDGLGPVTKLFVTGSLDAQDGRDLLITVKDLGAGVVERRIARDDVLETGEKGKRKFFCCTGPAMMKALLQWMEGEEVVFESFEY</sequence>
<organism evidence="2 3">
    <name type="scientific">Xylaria hypoxylon</name>
    <dbReference type="NCBI Taxonomy" id="37992"/>
    <lineage>
        <taxon>Eukaryota</taxon>
        <taxon>Fungi</taxon>
        <taxon>Dikarya</taxon>
        <taxon>Ascomycota</taxon>
        <taxon>Pezizomycotina</taxon>
        <taxon>Sordariomycetes</taxon>
        <taxon>Xylariomycetidae</taxon>
        <taxon>Xylariales</taxon>
        <taxon>Xylariaceae</taxon>
        <taxon>Xylaria</taxon>
    </lineage>
</organism>
<proteinExistence type="predicted"/>
<dbReference type="InterPro" id="IPR017927">
    <property type="entry name" value="FAD-bd_FR_type"/>
</dbReference>
<dbReference type="InterPro" id="IPR012349">
    <property type="entry name" value="Split_barrel_FMN-bd"/>
</dbReference>
<keyword evidence="3" id="KW-1185">Reference proteome</keyword>
<protein>
    <recommendedName>
        <fullName evidence="1">FAD-binding FR-type domain-containing protein</fullName>
    </recommendedName>
</protein>
<feature type="domain" description="FAD-binding FR-type" evidence="1">
    <location>
        <begin position="380"/>
        <end position="541"/>
    </location>
</feature>
<comment type="caution">
    <text evidence="2">The sequence shown here is derived from an EMBL/GenBank/DDBJ whole genome shotgun (WGS) entry which is preliminary data.</text>
</comment>
<dbReference type="Gene3D" id="3.40.50.80">
    <property type="entry name" value="Nucleotide-binding domain of ferredoxin-NADP reductase (FNR) module"/>
    <property type="match status" value="1"/>
</dbReference>
<gene>
    <name evidence="2" type="ORF">E0Z10_g575</name>
</gene>
<reference evidence="2 3" key="1">
    <citation type="submission" date="2019-03" db="EMBL/GenBank/DDBJ databases">
        <title>Draft genome sequence of Xylaria hypoxylon DSM 108379, a ubiquitous saprotrophic-parasitic fungi on hardwood.</title>
        <authorList>
            <person name="Buettner E."/>
            <person name="Leonhardt S."/>
            <person name="Gebauer A.M."/>
            <person name="Liers C."/>
            <person name="Hofrichter M."/>
            <person name="Kellner H."/>
        </authorList>
    </citation>
    <scope>NUCLEOTIDE SEQUENCE [LARGE SCALE GENOMIC DNA]</scope>
    <source>
        <strain evidence="2 3">DSM 108379</strain>
    </source>
</reference>
<dbReference type="Gene3D" id="2.30.110.10">
    <property type="entry name" value="Electron Transport, Fmn-binding Protein, Chain A"/>
    <property type="match status" value="1"/>
</dbReference>
<dbReference type="PANTHER" id="PTHR42815">
    <property type="entry name" value="FAD-BINDING, PUTATIVE (AFU_ORTHOLOGUE AFUA_6G07600)-RELATED"/>
    <property type="match status" value="1"/>
</dbReference>
<dbReference type="AlphaFoldDB" id="A0A4Z0Z7F8"/>